<evidence type="ECO:0008006" key="4">
    <source>
        <dbReference type="Google" id="ProtNLM"/>
    </source>
</evidence>
<dbReference type="NCBIfam" id="TIGR04183">
    <property type="entry name" value="Por_Secre_tail"/>
    <property type="match status" value="1"/>
</dbReference>
<dbReference type="Proteomes" id="UP001501410">
    <property type="component" value="Unassembled WGS sequence"/>
</dbReference>
<name>A0ABP8MVA8_9BACT</name>
<comment type="caution">
    <text evidence="2">The sequence shown here is derived from an EMBL/GenBank/DDBJ whole genome shotgun (WGS) entry which is preliminary data.</text>
</comment>
<feature type="chain" id="PRO_5045195910" description="T9SS type A sorting domain-containing protein" evidence="1">
    <location>
        <begin position="33"/>
        <end position="150"/>
    </location>
</feature>
<accession>A0ABP8MVA8</accession>
<dbReference type="InterPro" id="IPR026444">
    <property type="entry name" value="Secre_tail"/>
</dbReference>
<sequence>MVCFKKLLQPNCHSIKAIILFLSIFSFYGASAQSTCKILYSYDLGGNRIRREFNCDAPPNPWDNPVRPDHTLLSSLSPNPTSGGLTGVFTDPVPTATVQITDMGGAVYFTQTFTQTTSVFTMDISPAVPGTYLVTIWALGIVEGYTIIKM</sequence>
<evidence type="ECO:0000256" key="1">
    <source>
        <dbReference type="SAM" id="SignalP"/>
    </source>
</evidence>
<feature type="signal peptide" evidence="1">
    <location>
        <begin position="1"/>
        <end position="32"/>
    </location>
</feature>
<dbReference type="RefSeq" id="WP_344825637.1">
    <property type="nucleotide sequence ID" value="NZ_BAABEZ010000022.1"/>
</dbReference>
<evidence type="ECO:0000313" key="2">
    <source>
        <dbReference type="EMBL" id="GAA4454992.1"/>
    </source>
</evidence>
<evidence type="ECO:0000313" key="3">
    <source>
        <dbReference type="Proteomes" id="UP001501410"/>
    </source>
</evidence>
<dbReference type="EMBL" id="BAABEZ010000022">
    <property type="protein sequence ID" value="GAA4454992.1"/>
    <property type="molecule type" value="Genomic_DNA"/>
</dbReference>
<protein>
    <recommendedName>
        <fullName evidence="4">T9SS type A sorting domain-containing protein</fullName>
    </recommendedName>
</protein>
<gene>
    <name evidence="2" type="ORF">GCM10023092_17870</name>
</gene>
<keyword evidence="1" id="KW-0732">Signal</keyword>
<proteinExistence type="predicted"/>
<organism evidence="2 3">
    <name type="scientific">Rurimicrobium arvi</name>
    <dbReference type="NCBI Taxonomy" id="2049916"/>
    <lineage>
        <taxon>Bacteria</taxon>
        <taxon>Pseudomonadati</taxon>
        <taxon>Bacteroidota</taxon>
        <taxon>Chitinophagia</taxon>
        <taxon>Chitinophagales</taxon>
        <taxon>Chitinophagaceae</taxon>
        <taxon>Rurimicrobium</taxon>
    </lineage>
</organism>
<reference evidence="3" key="1">
    <citation type="journal article" date="2019" name="Int. J. Syst. Evol. Microbiol.">
        <title>The Global Catalogue of Microorganisms (GCM) 10K type strain sequencing project: providing services to taxonomists for standard genome sequencing and annotation.</title>
        <authorList>
            <consortium name="The Broad Institute Genomics Platform"/>
            <consortium name="The Broad Institute Genome Sequencing Center for Infectious Disease"/>
            <person name="Wu L."/>
            <person name="Ma J."/>
        </authorList>
    </citation>
    <scope>NUCLEOTIDE SEQUENCE [LARGE SCALE GENOMIC DNA]</scope>
    <source>
        <strain evidence="3">JCM 31921</strain>
    </source>
</reference>
<keyword evidence="3" id="KW-1185">Reference proteome</keyword>